<evidence type="ECO:0000313" key="4">
    <source>
        <dbReference type="Proteomes" id="UP000799537"/>
    </source>
</evidence>
<name>A0A6A6BWZ0_ZASCE</name>
<dbReference type="PANTHER" id="PTHR46082:SF11">
    <property type="entry name" value="AAA+ ATPASE DOMAIN-CONTAINING PROTEIN-RELATED"/>
    <property type="match status" value="1"/>
</dbReference>
<dbReference type="GeneID" id="54564151"/>
<protein>
    <recommendedName>
        <fullName evidence="2">Nucleoside phosphorylase domain-containing protein</fullName>
    </recommendedName>
</protein>
<dbReference type="InterPro" id="IPR053137">
    <property type="entry name" value="NLR-like"/>
</dbReference>
<evidence type="ECO:0000256" key="1">
    <source>
        <dbReference type="SAM" id="MobiDB-lite"/>
    </source>
</evidence>
<feature type="non-terminal residue" evidence="3">
    <location>
        <position position="1"/>
    </location>
</feature>
<dbReference type="InterPro" id="IPR000845">
    <property type="entry name" value="Nucleoside_phosphorylase_d"/>
</dbReference>
<proteinExistence type="predicted"/>
<keyword evidence="4" id="KW-1185">Reference proteome</keyword>
<dbReference type="Pfam" id="PF01048">
    <property type="entry name" value="PNP_UDP_1"/>
    <property type="match status" value="1"/>
</dbReference>
<dbReference type="InterPro" id="IPR035994">
    <property type="entry name" value="Nucleoside_phosphorylase_sf"/>
</dbReference>
<dbReference type="Gene3D" id="3.40.50.1580">
    <property type="entry name" value="Nucleoside phosphorylase domain"/>
    <property type="match status" value="1"/>
</dbReference>
<dbReference type="SUPFAM" id="SSF53167">
    <property type="entry name" value="Purine and uridine phosphorylases"/>
    <property type="match status" value="1"/>
</dbReference>
<organism evidence="3 4">
    <name type="scientific">Zasmidium cellare ATCC 36951</name>
    <dbReference type="NCBI Taxonomy" id="1080233"/>
    <lineage>
        <taxon>Eukaryota</taxon>
        <taxon>Fungi</taxon>
        <taxon>Dikarya</taxon>
        <taxon>Ascomycota</taxon>
        <taxon>Pezizomycotina</taxon>
        <taxon>Dothideomycetes</taxon>
        <taxon>Dothideomycetidae</taxon>
        <taxon>Mycosphaerellales</taxon>
        <taxon>Mycosphaerellaceae</taxon>
        <taxon>Zasmidium</taxon>
    </lineage>
</organism>
<dbReference type="RefSeq" id="XP_033659447.1">
    <property type="nucleotide sequence ID" value="XM_033810879.1"/>
</dbReference>
<feature type="domain" description="Nucleoside phosphorylase" evidence="2">
    <location>
        <begin position="44"/>
        <end position="283"/>
    </location>
</feature>
<dbReference type="OrthoDB" id="3649992at2759"/>
<evidence type="ECO:0000313" key="3">
    <source>
        <dbReference type="EMBL" id="KAF2158558.1"/>
    </source>
</evidence>
<dbReference type="Proteomes" id="UP000799537">
    <property type="component" value="Unassembled WGS sequence"/>
</dbReference>
<dbReference type="GO" id="GO:0003824">
    <property type="term" value="F:catalytic activity"/>
    <property type="evidence" value="ECO:0007669"/>
    <property type="project" value="InterPro"/>
</dbReference>
<evidence type="ECO:0000259" key="2">
    <source>
        <dbReference type="Pfam" id="PF01048"/>
    </source>
</evidence>
<dbReference type="GO" id="GO:0009116">
    <property type="term" value="P:nucleoside metabolic process"/>
    <property type="evidence" value="ECO:0007669"/>
    <property type="project" value="InterPro"/>
</dbReference>
<accession>A0A6A6BWZ0</accession>
<reference evidence="3" key="1">
    <citation type="journal article" date="2020" name="Stud. Mycol.">
        <title>101 Dothideomycetes genomes: a test case for predicting lifestyles and emergence of pathogens.</title>
        <authorList>
            <person name="Haridas S."/>
            <person name="Albert R."/>
            <person name="Binder M."/>
            <person name="Bloem J."/>
            <person name="Labutti K."/>
            <person name="Salamov A."/>
            <person name="Andreopoulos B."/>
            <person name="Baker S."/>
            <person name="Barry K."/>
            <person name="Bills G."/>
            <person name="Bluhm B."/>
            <person name="Cannon C."/>
            <person name="Castanera R."/>
            <person name="Culley D."/>
            <person name="Daum C."/>
            <person name="Ezra D."/>
            <person name="Gonzalez J."/>
            <person name="Henrissat B."/>
            <person name="Kuo A."/>
            <person name="Liang C."/>
            <person name="Lipzen A."/>
            <person name="Lutzoni F."/>
            <person name="Magnuson J."/>
            <person name="Mondo S."/>
            <person name="Nolan M."/>
            <person name="Ohm R."/>
            <person name="Pangilinan J."/>
            <person name="Park H.-J."/>
            <person name="Ramirez L."/>
            <person name="Alfaro M."/>
            <person name="Sun H."/>
            <person name="Tritt A."/>
            <person name="Yoshinaga Y."/>
            <person name="Zwiers L.-H."/>
            <person name="Turgeon B."/>
            <person name="Goodwin S."/>
            <person name="Spatafora J."/>
            <person name="Crous P."/>
            <person name="Grigoriev I."/>
        </authorList>
    </citation>
    <scope>NUCLEOTIDE SEQUENCE</scope>
    <source>
        <strain evidence="3">ATCC 36951</strain>
    </source>
</reference>
<feature type="region of interest" description="Disordered" evidence="1">
    <location>
        <begin position="191"/>
        <end position="218"/>
    </location>
</feature>
<sequence length="355" mass="38800">IPPAMASPPIATFSIGWIAALSHELTAGRLMPDKEYPDAPEDFDPSSSDTNTYTFGRIGRHHVVIAVLGTGDYGLVSAAETASRLSASMPHIRIGLMVGIGAGVSISKNVRLGDIAVSEPIGTHGGLIQYDLFKAAVESGNPHDQRTGFLSRPPRALLTALQKLKSSHDMDESFIEEHIEHAFQRRPRLKKSFGFPGRERDPQASAKSRAEDDSDSPEVHYGIIASGNVLVKRSQTRDAVLDSLATEHIHPICFEMEAAGLMNTFPCLVIRGLCDYADELKNDVWQKYAALVAAAYAKDLLGHVDKREIDTGPLLAQLLNDSQYGISIEDERFAETRKCRPSTRMLVKSKARQSP</sequence>
<dbReference type="PANTHER" id="PTHR46082">
    <property type="entry name" value="ATP/GTP-BINDING PROTEIN-RELATED"/>
    <property type="match status" value="1"/>
</dbReference>
<dbReference type="AlphaFoldDB" id="A0A6A6BWZ0"/>
<gene>
    <name evidence="3" type="ORF">M409DRAFT_38178</name>
</gene>
<dbReference type="EMBL" id="ML993656">
    <property type="protein sequence ID" value="KAF2158558.1"/>
    <property type="molecule type" value="Genomic_DNA"/>
</dbReference>